<dbReference type="SUPFAM" id="SSF89372">
    <property type="entry name" value="Fucose-specific lectin"/>
    <property type="match status" value="1"/>
</dbReference>
<evidence type="ECO:0000313" key="1">
    <source>
        <dbReference type="EMBL" id="MBA8928242.1"/>
    </source>
</evidence>
<keyword evidence="2" id="KW-1185">Reference proteome</keyword>
<accession>A0ABR6BMV7</accession>
<evidence type="ECO:0008006" key="3">
    <source>
        <dbReference type="Google" id="ProtNLM"/>
    </source>
</evidence>
<name>A0ABR6BMV7_9PSEU</name>
<comment type="caution">
    <text evidence="1">The sequence shown here is derived from an EMBL/GenBank/DDBJ whole genome shotgun (WGS) entry which is preliminary data.</text>
</comment>
<gene>
    <name evidence="1" type="ORF">BC739_005459</name>
</gene>
<evidence type="ECO:0000313" key="2">
    <source>
        <dbReference type="Proteomes" id="UP000517916"/>
    </source>
</evidence>
<proteinExistence type="predicted"/>
<dbReference type="RefSeq" id="WP_182838801.1">
    <property type="nucleotide sequence ID" value="NZ_BAAABQ010000073.1"/>
</dbReference>
<reference evidence="1 2" key="1">
    <citation type="submission" date="2020-08" db="EMBL/GenBank/DDBJ databases">
        <title>Genomic Encyclopedia of Archaeal and Bacterial Type Strains, Phase II (KMG-II): from individual species to whole genera.</title>
        <authorList>
            <person name="Goeker M."/>
        </authorList>
    </citation>
    <scope>NUCLEOTIDE SEQUENCE [LARGE SCALE GENOMIC DNA]</scope>
    <source>
        <strain evidence="1 2">DSM 43850</strain>
    </source>
</reference>
<sequence length="228" mass="25579">MRRKPLSHWATLVLVRDTTQAHTWHRPLSLRRSDGRVDQFRCAAMPFEVQRDAEFAWHRAQEKPGGRYSPWQPICPVPVGPRTCVLCAAEDAAGRLEVFLPSFGTVHRVTQCGQEWSSASDFGLAPGPYGGGVAVFTTRDGRLAAFASSKRPTSSMDMRVQREPGGAWGPVIGLGRVPWPNSYLGEPHSVTEFADGRLRVLATEWNRDRTWEIRQLTPAGEWSTWRRA</sequence>
<dbReference type="Proteomes" id="UP000517916">
    <property type="component" value="Unassembled WGS sequence"/>
</dbReference>
<organism evidence="1 2">
    <name type="scientific">Kutzneria viridogrisea</name>
    <dbReference type="NCBI Taxonomy" id="47990"/>
    <lineage>
        <taxon>Bacteria</taxon>
        <taxon>Bacillati</taxon>
        <taxon>Actinomycetota</taxon>
        <taxon>Actinomycetes</taxon>
        <taxon>Pseudonocardiales</taxon>
        <taxon>Pseudonocardiaceae</taxon>
        <taxon>Kutzneria</taxon>
    </lineage>
</organism>
<protein>
    <recommendedName>
        <fullName evidence="3">Exo-alpha-sialidase</fullName>
    </recommendedName>
</protein>
<dbReference type="EMBL" id="JACJID010000004">
    <property type="protein sequence ID" value="MBA8928242.1"/>
    <property type="molecule type" value="Genomic_DNA"/>
</dbReference>